<protein>
    <recommendedName>
        <fullName evidence="6">WAT1-related protein</fullName>
    </recommendedName>
</protein>
<sequence>MNNGISSYVLVAYRNITACLFFSHLQHIMKGLVLFGTVGANIRSNHHDGFHAILGSVFILLSTLSSAVSNILRNITLSQLNLPLTVTSLICLFVSIEAVVVAVVMNKKISYSVWSIFDWDVKLLSALYAGIFCSGIGFYLRGQVMQARGPVFATMFNPVCMILVAMSGYFFLDEQQLLGRVIGSLIICWGLYCVVWGKNKDNNLRRQENANAVANSITVENP</sequence>
<reference evidence="9" key="1">
    <citation type="journal article" date="2017" name="Front. Plant Sci.">
        <title>Climate Clever Clovers: New Paradigm to Reduce the Environmental Footprint of Ruminants by Breeding Low Methanogenic Forages Utilizing Haplotype Variation.</title>
        <authorList>
            <person name="Kaur P."/>
            <person name="Appels R."/>
            <person name="Bayer P.E."/>
            <person name="Keeble-Gagnere G."/>
            <person name="Wang J."/>
            <person name="Hirakawa H."/>
            <person name="Shirasawa K."/>
            <person name="Vercoe P."/>
            <person name="Stefanova K."/>
            <person name="Durmic Z."/>
            <person name="Nichols P."/>
            <person name="Revell C."/>
            <person name="Isobe S.N."/>
            <person name="Edwards D."/>
            <person name="Erskine W."/>
        </authorList>
    </citation>
    <scope>NUCLEOTIDE SEQUENCE [LARGE SCALE GENOMIC DNA]</scope>
    <source>
        <strain evidence="9">cv. Daliak</strain>
    </source>
</reference>
<accession>A0A2Z6M182</accession>
<keyword evidence="3 6" id="KW-0812">Transmembrane</keyword>
<evidence type="ECO:0000256" key="3">
    <source>
        <dbReference type="ARBA" id="ARBA00022692"/>
    </source>
</evidence>
<dbReference type="SUPFAM" id="SSF103481">
    <property type="entry name" value="Multidrug resistance efflux transporter EmrE"/>
    <property type="match status" value="1"/>
</dbReference>
<dbReference type="OrthoDB" id="909609at2759"/>
<comment type="similarity">
    <text evidence="2 6">Belongs to the drug/metabolite transporter (DMT) superfamily. Plant drug/metabolite exporter (P-DME) (TC 2.A.7.4) family.</text>
</comment>
<feature type="transmembrane region" description="Helical" evidence="6">
    <location>
        <begin position="152"/>
        <end position="171"/>
    </location>
</feature>
<feature type="domain" description="EamA" evidence="7">
    <location>
        <begin position="54"/>
        <end position="195"/>
    </location>
</feature>
<dbReference type="PANTHER" id="PTHR31218">
    <property type="entry name" value="WAT1-RELATED PROTEIN"/>
    <property type="match status" value="1"/>
</dbReference>
<dbReference type="Proteomes" id="UP000242715">
    <property type="component" value="Unassembled WGS sequence"/>
</dbReference>
<dbReference type="InterPro" id="IPR030184">
    <property type="entry name" value="WAT1-related"/>
</dbReference>
<dbReference type="InterPro" id="IPR037185">
    <property type="entry name" value="EmrE-like"/>
</dbReference>
<evidence type="ECO:0000256" key="5">
    <source>
        <dbReference type="ARBA" id="ARBA00023136"/>
    </source>
</evidence>
<dbReference type="EMBL" id="DF973277">
    <property type="protein sequence ID" value="GAU23803.1"/>
    <property type="molecule type" value="Genomic_DNA"/>
</dbReference>
<evidence type="ECO:0000313" key="9">
    <source>
        <dbReference type="Proteomes" id="UP000242715"/>
    </source>
</evidence>
<keyword evidence="4 6" id="KW-1133">Transmembrane helix</keyword>
<name>A0A2Z6M182_TRISU</name>
<dbReference type="InterPro" id="IPR000620">
    <property type="entry name" value="EamA_dom"/>
</dbReference>
<dbReference type="Pfam" id="PF00892">
    <property type="entry name" value="EamA"/>
    <property type="match status" value="1"/>
</dbReference>
<gene>
    <name evidence="8" type="ORF">TSUD_27120</name>
</gene>
<evidence type="ECO:0000259" key="7">
    <source>
        <dbReference type="Pfam" id="PF00892"/>
    </source>
</evidence>
<feature type="transmembrane region" description="Helical" evidence="6">
    <location>
        <begin position="123"/>
        <end position="140"/>
    </location>
</feature>
<evidence type="ECO:0000256" key="6">
    <source>
        <dbReference type="RuleBase" id="RU363077"/>
    </source>
</evidence>
<evidence type="ECO:0000256" key="4">
    <source>
        <dbReference type="ARBA" id="ARBA00022989"/>
    </source>
</evidence>
<feature type="transmembrane region" description="Helical" evidence="6">
    <location>
        <begin position="49"/>
        <end position="72"/>
    </location>
</feature>
<evidence type="ECO:0000256" key="2">
    <source>
        <dbReference type="ARBA" id="ARBA00007635"/>
    </source>
</evidence>
<comment type="subcellular location">
    <subcellularLocation>
        <location evidence="1 6">Membrane</location>
        <topology evidence="1 6">Multi-pass membrane protein</topology>
    </subcellularLocation>
</comment>
<dbReference type="GO" id="GO:0022857">
    <property type="term" value="F:transmembrane transporter activity"/>
    <property type="evidence" value="ECO:0007669"/>
    <property type="project" value="InterPro"/>
</dbReference>
<feature type="transmembrane region" description="Helical" evidence="6">
    <location>
        <begin position="12"/>
        <end position="29"/>
    </location>
</feature>
<organism evidence="8 9">
    <name type="scientific">Trifolium subterraneum</name>
    <name type="common">Subterranean clover</name>
    <dbReference type="NCBI Taxonomy" id="3900"/>
    <lineage>
        <taxon>Eukaryota</taxon>
        <taxon>Viridiplantae</taxon>
        <taxon>Streptophyta</taxon>
        <taxon>Embryophyta</taxon>
        <taxon>Tracheophyta</taxon>
        <taxon>Spermatophyta</taxon>
        <taxon>Magnoliopsida</taxon>
        <taxon>eudicotyledons</taxon>
        <taxon>Gunneridae</taxon>
        <taxon>Pentapetalae</taxon>
        <taxon>rosids</taxon>
        <taxon>fabids</taxon>
        <taxon>Fabales</taxon>
        <taxon>Fabaceae</taxon>
        <taxon>Papilionoideae</taxon>
        <taxon>50 kb inversion clade</taxon>
        <taxon>NPAAA clade</taxon>
        <taxon>Hologalegina</taxon>
        <taxon>IRL clade</taxon>
        <taxon>Trifolieae</taxon>
        <taxon>Trifolium</taxon>
    </lineage>
</organism>
<keyword evidence="9" id="KW-1185">Reference proteome</keyword>
<dbReference type="GO" id="GO:0016020">
    <property type="term" value="C:membrane"/>
    <property type="evidence" value="ECO:0007669"/>
    <property type="project" value="UniProtKB-SubCell"/>
</dbReference>
<feature type="transmembrane region" description="Helical" evidence="6">
    <location>
        <begin position="84"/>
        <end position="103"/>
    </location>
</feature>
<evidence type="ECO:0000313" key="8">
    <source>
        <dbReference type="EMBL" id="GAU23803.1"/>
    </source>
</evidence>
<feature type="transmembrane region" description="Helical" evidence="6">
    <location>
        <begin position="177"/>
        <end position="197"/>
    </location>
</feature>
<dbReference type="AlphaFoldDB" id="A0A2Z6M182"/>
<evidence type="ECO:0000256" key="1">
    <source>
        <dbReference type="ARBA" id="ARBA00004141"/>
    </source>
</evidence>
<proteinExistence type="inferred from homology"/>
<keyword evidence="5 6" id="KW-0472">Membrane</keyword>